<dbReference type="AlphaFoldDB" id="A0A855IL41"/>
<keyword evidence="1" id="KW-0472">Membrane</keyword>
<organism evidence="2 3">
    <name type="scientific">Vibrio lentus</name>
    <dbReference type="NCBI Taxonomy" id="136468"/>
    <lineage>
        <taxon>Bacteria</taxon>
        <taxon>Pseudomonadati</taxon>
        <taxon>Pseudomonadota</taxon>
        <taxon>Gammaproteobacteria</taxon>
        <taxon>Vibrionales</taxon>
        <taxon>Vibrionaceae</taxon>
        <taxon>Vibrio</taxon>
    </lineage>
</organism>
<feature type="transmembrane region" description="Helical" evidence="1">
    <location>
        <begin position="49"/>
        <end position="71"/>
    </location>
</feature>
<dbReference type="Proteomes" id="UP000235554">
    <property type="component" value="Unassembled WGS sequence"/>
</dbReference>
<evidence type="ECO:0000256" key="1">
    <source>
        <dbReference type="SAM" id="Phobius"/>
    </source>
</evidence>
<evidence type="ECO:0000313" key="2">
    <source>
        <dbReference type="EMBL" id="PMM54594.1"/>
    </source>
</evidence>
<reference evidence="3" key="1">
    <citation type="submission" date="2016-07" db="EMBL/GenBank/DDBJ databases">
        <title>Nontailed viruses are major unrecognized killers of bacteria in the ocean.</title>
        <authorList>
            <person name="Kauffman K."/>
            <person name="Hussain F."/>
            <person name="Yang J."/>
            <person name="Arevalo P."/>
            <person name="Brown J."/>
            <person name="Cutler M."/>
            <person name="Kelly L."/>
            <person name="Polz M.F."/>
        </authorList>
    </citation>
    <scope>NUCLEOTIDE SEQUENCE [LARGE SCALE GENOMIC DNA]</scope>
    <source>
        <strain evidence="3">10N.261.48.A1</strain>
    </source>
</reference>
<evidence type="ECO:0000313" key="3">
    <source>
        <dbReference type="Proteomes" id="UP000235554"/>
    </source>
</evidence>
<gene>
    <name evidence="2" type="ORF">BCT50_13030</name>
</gene>
<keyword evidence="1" id="KW-0812">Transmembrane</keyword>
<accession>A0A855IL41</accession>
<dbReference type="RefSeq" id="WP_102518055.1">
    <property type="nucleotide sequence ID" value="NZ_MCWT02000002.1"/>
</dbReference>
<comment type="caution">
    <text evidence="2">The sequence shown here is derived from an EMBL/GenBank/DDBJ whole genome shotgun (WGS) entry which is preliminary data.</text>
</comment>
<name>A0A855IL41_9VIBR</name>
<sequence>MRNLSLYLFSAALITSFLLILVASTDPLLALFTGTIFEKVFINSISGNGIIFNVSIGVFVSCVFYIIVVFIPERQKRSDLAPELDKHVVQTIGRVYAIVHDINQVSNEKFDIKCFTKSDLKKACKSFNPNSVTHKFQGAKGTPKFVERDFGFRCANHWAFAMKDIDETMRYLPYIDTGLVKILNQVRNSSFSLLVPQLENLEHWGNTDMESWSDSIYEAYQVSLTLSQYYTKYINKRFVHPAKK</sequence>
<protein>
    <submittedName>
        <fullName evidence="2">Uncharacterized protein</fullName>
    </submittedName>
</protein>
<dbReference type="EMBL" id="MCZJ01000046">
    <property type="protein sequence ID" value="PMM54594.1"/>
    <property type="molecule type" value="Genomic_DNA"/>
</dbReference>
<proteinExistence type="predicted"/>
<keyword evidence="1" id="KW-1133">Transmembrane helix</keyword>